<evidence type="ECO:0000259" key="9">
    <source>
        <dbReference type="PROSITE" id="PS50850"/>
    </source>
</evidence>
<dbReference type="PANTHER" id="PTHR42718">
    <property type="entry name" value="MAJOR FACILITATOR SUPERFAMILY MULTIDRUG TRANSPORTER MFSC"/>
    <property type="match status" value="1"/>
</dbReference>
<feature type="transmembrane region" description="Helical" evidence="8">
    <location>
        <begin position="340"/>
        <end position="359"/>
    </location>
</feature>
<dbReference type="InterPro" id="IPR036259">
    <property type="entry name" value="MFS_trans_sf"/>
</dbReference>
<keyword evidence="5 8" id="KW-0812">Transmembrane</keyword>
<evidence type="ECO:0000256" key="5">
    <source>
        <dbReference type="ARBA" id="ARBA00022692"/>
    </source>
</evidence>
<sequence length="527" mass="56743">MTPRGTATEPRTIMPVDTQAPHYKWLVATIVVIGGATQVFAGSSVNLAIPSIMATFGAELATAQWVATGFLLARTLIMPVLGWLGAYVGNRNLFVAIMAGFVVASIGCGLSGSLPMLIGFRILQGLVLGPMEGISTVLLVQAFPANQRGLALGLRTIGWSAGQVIFFVLGGYFIQEVSWRLVFFLGLPIALGSATLGFLYLPQHREAKGEPVDFAGLTLLGGFLVPLLLAISFARDDETAVSTLVLLGLCTLVGGVSFVVWEWVTDYPVVNLRLFRNVPFSFVCFGSFLNNLGLFGAQFMVPIFLQQVLGYTPFQAGLIIMPALIISGLGGVITGRLTDVLPPPVVIISGLLMLMAVFYGMSTVTVLTSVSVLVFYITLYRICLYGITTPTTALNVHILETDQVRMGQGLLGVVRSIGSSLGVTVTSVFFARRQALHQLQSYDTYDVSAPAHAEAMTDMRQLLSEAGLMGASADQVALRTLQRQMQTEAMASGFRDSFLLVAMFFSLACLLMGWIWSRGWHRPRDGS</sequence>
<protein>
    <recommendedName>
        <fullName evidence="9">Major facilitator superfamily (MFS) profile domain-containing protein</fullName>
    </recommendedName>
</protein>
<feature type="transmembrane region" description="Helical" evidence="8">
    <location>
        <begin position="498"/>
        <end position="517"/>
    </location>
</feature>
<organism evidence="10 11">
    <name type="scientific">Entotheonella factor</name>
    <dbReference type="NCBI Taxonomy" id="1429438"/>
    <lineage>
        <taxon>Bacteria</taxon>
        <taxon>Pseudomonadati</taxon>
        <taxon>Nitrospinota/Tectimicrobiota group</taxon>
        <taxon>Candidatus Tectimicrobiota</taxon>
        <taxon>Candidatus Entotheonellia</taxon>
        <taxon>Candidatus Entotheonellales</taxon>
        <taxon>Candidatus Entotheonellaceae</taxon>
        <taxon>Candidatus Entotheonella</taxon>
    </lineage>
</organism>
<dbReference type="NCBIfam" id="TIGR00711">
    <property type="entry name" value="efflux_EmrB"/>
    <property type="match status" value="1"/>
</dbReference>
<reference evidence="10 11" key="1">
    <citation type="journal article" date="2014" name="Nature">
        <title>An environmental bacterial taxon with a large and distinct metabolic repertoire.</title>
        <authorList>
            <person name="Wilson M.C."/>
            <person name="Mori T."/>
            <person name="Ruckert C."/>
            <person name="Uria A.R."/>
            <person name="Helf M.J."/>
            <person name="Takada K."/>
            <person name="Gernert C."/>
            <person name="Steffens U.A."/>
            <person name="Heycke N."/>
            <person name="Schmitt S."/>
            <person name="Rinke C."/>
            <person name="Helfrich E.J."/>
            <person name="Brachmann A.O."/>
            <person name="Gurgui C."/>
            <person name="Wakimoto T."/>
            <person name="Kracht M."/>
            <person name="Crusemann M."/>
            <person name="Hentschel U."/>
            <person name="Abe I."/>
            <person name="Matsunaga S."/>
            <person name="Kalinowski J."/>
            <person name="Takeyama H."/>
            <person name="Piel J."/>
        </authorList>
    </citation>
    <scope>NUCLEOTIDE SEQUENCE [LARGE SCALE GENOMIC DNA]</scope>
    <source>
        <strain evidence="11">TSY1</strain>
    </source>
</reference>
<evidence type="ECO:0000256" key="3">
    <source>
        <dbReference type="ARBA" id="ARBA00022448"/>
    </source>
</evidence>
<keyword evidence="3" id="KW-0813">Transport</keyword>
<dbReference type="AlphaFoldDB" id="W4LMP1"/>
<accession>W4LMP1</accession>
<feature type="transmembrane region" description="Helical" evidence="8">
    <location>
        <begin position="25"/>
        <end position="49"/>
    </location>
</feature>
<evidence type="ECO:0000256" key="2">
    <source>
        <dbReference type="ARBA" id="ARBA00008537"/>
    </source>
</evidence>
<name>W4LMP1_ENTF1</name>
<keyword evidence="4" id="KW-1003">Cell membrane</keyword>
<dbReference type="GO" id="GO:0005886">
    <property type="term" value="C:plasma membrane"/>
    <property type="evidence" value="ECO:0007669"/>
    <property type="project" value="UniProtKB-SubCell"/>
</dbReference>
<dbReference type="GO" id="GO:0022857">
    <property type="term" value="F:transmembrane transporter activity"/>
    <property type="evidence" value="ECO:0007669"/>
    <property type="project" value="InterPro"/>
</dbReference>
<gene>
    <name evidence="10" type="ORF">ETSY1_15775</name>
</gene>
<feature type="transmembrane region" description="Helical" evidence="8">
    <location>
        <begin position="280"/>
        <end position="304"/>
    </location>
</feature>
<dbReference type="InterPro" id="IPR004638">
    <property type="entry name" value="EmrB-like"/>
</dbReference>
<dbReference type="InterPro" id="IPR011701">
    <property type="entry name" value="MFS"/>
</dbReference>
<dbReference type="SUPFAM" id="SSF103473">
    <property type="entry name" value="MFS general substrate transporter"/>
    <property type="match status" value="1"/>
</dbReference>
<feature type="transmembrane region" description="Helical" evidence="8">
    <location>
        <begin position="93"/>
        <end position="114"/>
    </location>
</feature>
<keyword evidence="6 8" id="KW-1133">Transmembrane helix</keyword>
<dbReference type="Proteomes" id="UP000019141">
    <property type="component" value="Unassembled WGS sequence"/>
</dbReference>
<dbReference type="Gene3D" id="1.20.1250.20">
    <property type="entry name" value="MFS general substrate transporter like domains"/>
    <property type="match status" value="2"/>
</dbReference>
<feature type="domain" description="Major facilitator superfamily (MFS) profile" evidence="9">
    <location>
        <begin position="27"/>
        <end position="520"/>
    </location>
</feature>
<feature type="transmembrane region" description="Helical" evidence="8">
    <location>
        <begin position="156"/>
        <end position="174"/>
    </location>
</feature>
<evidence type="ECO:0000256" key="7">
    <source>
        <dbReference type="ARBA" id="ARBA00023136"/>
    </source>
</evidence>
<proteinExistence type="inferred from homology"/>
<dbReference type="HOGENOM" id="CLU_000960_28_0_7"/>
<dbReference type="PANTHER" id="PTHR42718:SF9">
    <property type="entry name" value="MAJOR FACILITATOR SUPERFAMILY MULTIDRUG TRANSPORTER MFSC"/>
    <property type="match status" value="1"/>
</dbReference>
<feature type="transmembrane region" description="Helical" evidence="8">
    <location>
        <begin position="316"/>
        <end position="334"/>
    </location>
</feature>
<dbReference type="InterPro" id="IPR020846">
    <property type="entry name" value="MFS_dom"/>
</dbReference>
<comment type="caution">
    <text evidence="10">The sequence shown here is derived from an EMBL/GenBank/DDBJ whole genome shotgun (WGS) entry which is preliminary data.</text>
</comment>
<dbReference type="PROSITE" id="PS50850">
    <property type="entry name" value="MFS"/>
    <property type="match status" value="1"/>
</dbReference>
<evidence type="ECO:0000256" key="8">
    <source>
        <dbReference type="SAM" id="Phobius"/>
    </source>
</evidence>
<evidence type="ECO:0000256" key="4">
    <source>
        <dbReference type="ARBA" id="ARBA00022475"/>
    </source>
</evidence>
<dbReference type="Pfam" id="PF07690">
    <property type="entry name" value="MFS_1"/>
    <property type="match status" value="1"/>
</dbReference>
<feature type="transmembrane region" description="Helical" evidence="8">
    <location>
        <begin position="61"/>
        <end position="81"/>
    </location>
</feature>
<feature type="transmembrane region" description="Helical" evidence="8">
    <location>
        <begin position="214"/>
        <end position="234"/>
    </location>
</feature>
<keyword evidence="11" id="KW-1185">Reference proteome</keyword>
<feature type="transmembrane region" description="Helical" evidence="8">
    <location>
        <begin position="241"/>
        <end position="260"/>
    </location>
</feature>
<feature type="transmembrane region" description="Helical" evidence="8">
    <location>
        <begin position="126"/>
        <end position="144"/>
    </location>
</feature>
<comment type="subcellular location">
    <subcellularLocation>
        <location evidence="1">Cell membrane</location>
        <topology evidence="1">Multi-pass membrane protein</topology>
    </subcellularLocation>
</comment>
<evidence type="ECO:0000313" key="11">
    <source>
        <dbReference type="Proteomes" id="UP000019141"/>
    </source>
</evidence>
<evidence type="ECO:0000256" key="1">
    <source>
        <dbReference type="ARBA" id="ARBA00004651"/>
    </source>
</evidence>
<keyword evidence="7 8" id="KW-0472">Membrane</keyword>
<dbReference type="EMBL" id="AZHW01000469">
    <property type="protein sequence ID" value="ETW99237.1"/>
    <property type="molecule type" value="Genomic_DNA"/>
</dbReference>
<evidence type="ECO:0000256" key="6">
    <source>
        <dbReference type="ARBA" id="ARBA00022989"/>
    </source>
</evidence>
<feature type="transmembrane region" description="Helical" evidence="8">
    <location>
        <begin position="181"/>
        <end position="202"/>
    </location>
</feature>
<dbReference type="PATRIC" id="fig|1429438.4.peg.3120"/>
<evidence type="ECO:0000313" key="10">
    <source>
        <dbReference type="EMBL" id="ETW99237.1"/>
    </source>
</evidence>
<comment type="similarity">
    <text evidence="2">Belongs to the major facilitator superfamily. EmrB family.</text>
</comment>